<evidence type="ECO:0000256" key="1">
    <source>
        <dbReference type="ARBA" id="ARBA00022490"/>
    </source>
</evidence>
<dbReference type="InterPro" id="IPR029063">
    <property type="entry name" value="SAM-dependent_MTases_sf"/>
</dbReference>
<keyword evidence="5 6" id="KW-0694">RNA-binding</keyword>
<evidence type="ECO:0000256" key="4">
    <source>
        <dbReference type="ARBA" id="ARBA00022691"/>
    </source>
</evidence>
<evidence type="ECO:0000256" key="6">
    <source>
        <dbReference type="PROSITE-ProRule" id="PRU01023"/>
    </source>
</evidence>
<dbReference type="HOGENOM" id="CLU_005316_6_1_9"/>
<dbReference type="InterPro" id="IPR049560">
    <property type="entry name" value="MeTrfase_RsmB-F_NOP2_cat"/>
</dbReference>
<dbReference type="Gene3D" id="3.40.50.150">
    <property type="entry name" value="Vaccinia Virus protein VP39"/>
    <property type="match status" value="1"/>
</dbReference>
<accession>G9QNN6</accession>
<dbReference type="PANTHER" id="PTHR22807">
    <property type="entry name" value="NOP2 YEAST -RELATED NOL1/NOP2/FMU SUN DOMAIN-CONTAINING"/>
    <property type="match status" value="1"/>
</dbReference>
<keyword evidence="2 6" id="KW-0489">Methyltransferase</keyword>
<dbReference type="CDD" id="cd02440">
    <property type="entry name" value="AdoMet_MTases"/>
    <property type="match status" value="1"/>
</dbReference>
<dbReference type="NCBIfam" id="TIGR00446">
    <property type="entry name" value="nop2p"/>
    <property type="match status" value="1"/>
</dbReference>
<evidence type="ECO:0000256" key="5">
    <source>
        <dbReference type="ARBA" id="ARBA00022884"/>
    </source>
</evidence>
<dbReference type="AlphaFoldDB" id="G9QNN6"/>
<keyword evidence="1" id="KW-0963">Cytoplasm</keyword>
<dbReference type="SUPFAM" id="SSF53335">
    <property type="entry name" value="S-adenosyl-L-methionine-dependent methyltransferases"/>
    <property type="match status" value="1"/>
</dbReference>
<feature type="active site" description="Nucleophile" evidence="6">
    <location>
        <position position="232"/>
    </location>
</feature>
<dbReference type="PANTHER" id="PTHR22807:SF30">
    <property type="entry name" value="28S RRNA (CYTOSINE(4447)-C(5))-METHYLTRANSFERASE-RELATED"/>
    <property type="match status" value="1"/>
</dbReference>
<dbReference type="PROSITE" id="PS51686">
    <property type="entry name" value="SAM_MT_RSMB_NOP"/>
    <property type="match status" value="1"/>
</dbReference>
<sequence length="457" mass="52128">MDYLPSDFLQKMKTLLKEESEAFFATYKQEKTSGLRINPLKVSFEQWEEISPFAMNKIPFVENGYYYRREDAPGKHPYHAAGLYYIQEPSAMFVAEQLELSEGDMVLDLCAAPGGKTTAIGARLGNEGVLLSNEISAKRVKALSENVERFGLTNTAVINETPENLSAQFEECFDKIIVDAPCSGEGMFRKDPESCQYWSGDYVESCHHLQLEILSHAYAMLKKGGILLYSTCTFSPEENEQTIEQFVKTFPDMEILPIPHSHGVSPGRSEWTKTHFSDIAKTARLWPHHLQGEGHFVAKLRKTGGNEHSAPIMKGAKLPRAQAKLFQQFIEQTFVHFPFEWDRLFLKNDRLYFVPERMPDLSSLKAIRIGLPIGEFKKNRFEPHHSLALAVQTKDVQHHFELEQNGTLWERYLHGETIQTGKDRGWILLTIHGFPLGWGKEAKGIIKNFYPKGLRLS</sequence>
<evidence type="ECO:0000256" key="2">
    <source>
        <dbReference type="ARBA" id="ARBA00022603"/>
    </source>
</evidence>
<dbReference type="PRINTS" id="PR02008">
    <property type="entry name" value="RCMTFAMILY"/>
</dbReference>
<dbReference type="Pfam" id="PF17125">
    <property type="entry name" value="Methyltr_RsmF_N"/>
    <property type="match status" value="1"/>
</dbReference>
<dbReference type="GO" id="GO:0006396">
    <property type="term" value="P:RNA processing"/>
    <property type="evidence" value="ECO:0007669"/>
    <property type="project" value="InterPro"/>
</dbReference>
<evidence type="ECO:0000313" key="9">
    <source>
        <dbReference type="Proteomes" id="UP000011747"/>
    </source>
</evidence>
<dbReference type="Gene3D" id="2.30.130.60">
    <property type="match status" value="1"/>
</dbReference>
<keyword evidence="9" id="KW-1185">Reference proteome</keyword>
<evidence type="ECO:0000256" key="3">
    <source>
        <dbReference type="ARBA" id="ARBA00022679"/>
    </source>
</evidence>
<gene>
    <name evidence="8" type="ORF">HMPREF1015_03032</name>
</gene>
<protein>
    <submittedName>
        <fullName evidence="8">NOL1/NOP2/sun family putative RNA methylase</fullName>
    </submittedName>
</protein>
<feature type="binding site" evidence="6">
    <location>
        <position position="134"/>
    </location>
    <ligand>
        <name>S-adenosyl-L-methionine</name>
        <dbReference type="ChEBI" id="CHEBI:59789"/>
    </ligand>
</feature>
<dbReference type="GO" id="GO:0008173">
    <property type="term" value="F:RNA methyltransferase activity"/>
    <property type="evidence" value="ECO:0007669"/>
    <property type="project" value="InterPro"/>
</dbReference>
<dbReference type="CDD" id="cd21147">
    <property type="entry name" value="RsmF_methylt_CTD1"/>
    <property type="match status" value="1"/>
</dbReference>
<keyword evidence="4 6" id="KW-0949">S-adenosyl-L-methionine</keyword>
<reference evidence="8 9" key="1">
    <citation type="submission" date="2011-09" db="EMBL/GenBank/DDBJ databases">
        <title>The Genome Sequence of Bacillus smithii 7_3_47FAA.</title>
        <authorList>
            <consortium name="The Broad Institute Genome Sequencing Platform"/>
            <person name="Earl A."/>
            <person name="Ward D."/>
            <person name="Feldgarden M."/>
            <person name="Gevers D."/>
            <person name="Daigneault M."/>
            <person name="Strauss J."/>
            <person name="Allen-Vercoe E."/>
            <person name="Young S.K."/>
            <person name="Zeng Q."/>
            <person name="Gargeya S."/>
            <person name="Fitzgerald M."/>
            <person name="Haas B."/>
            <person name="Abouelleil A."/>
            <person name="Alvarado L."/>
            <person name="Arachchi H.M."/>
            <person name="Berlin A."/>
            <person name="Brown A."/>
            <person name="Chapman S.B."/>
            <person name="Chen Z."/>
            <person name="Dunbar C."/>
            <person name="Freedman E."/>
            <person name="Gearin G."/>
            <person name="Goldberg J."/>
            <person name="Griggs A."/>
            <person name="Gujja S."/>
            <person name="Heiman D."/>
            <person name="Howarth C."/>
            <person name="Larson L."/>
            <person name="Lui A."/>
            <person name="MacDonald P.J.P."/>
            <person name="Montmayeur A."/>
            <person name="Murphy C."/>
            <person name="Neiman D."/>
            <person name="Pearson M."/>
            <person name="Priest M."/>
            <person name="Roberts A."/>
            <person name="Saif S."/>
            <person name="Shea T."/>
            <person name="Shenoy N."/>
            <person name="Sisk P."/>
            <person name="Stolte C."/>
            <person name="Sykes S."/>
            <person name="Wortman J."/>
            <person name="Nusbaum C."/>
            <person name="Birren B."/>
        </authorList>
    </citation>
    <scope>NUCLEOTIDE SEQUENCE [LARGE SCALE GENOMIC DNA]</scope>
    <source>
        <strain evidence="8 9">7_3_47FAA</strain>
    </source>
</reference>
<dbReference type="GO" id="GO:0003723">
    <property type="term" value="F:RNA binding"/>
    <property type="evidence" value="ECO:0007669"/>
    <property type="project" value="UniProtKB-UniRule"/>
</dbReference>
<comment type="caution">
    <text evidence="6">Lacks conserved residue(s) required for the propagation of feature annotation.</text>
</comment>
<proteinExistence type="inferred from homology"/>
<dbReference type="PATRIC" id="fig|665952.3.peg.2746"/>
<dbReference type="Pfam" id="PF17126">
    <property type="entry name" value="RsmF_methylt_CI"/>
    <property type="match status" value="1"/>
</dbReference>
<keyword evidence="3 6" id="KW-0808">Transferase</keyword>
<organism evidence="8 9">
    <name type="scientific">Bacillus smithii 7_3_47FAA</name>
    <dbReference type="NCBI Taxonomy" id="665952"/>
    <lineage>
        <taxon>Bacteria</taxon>
        <taxon>Bacillati</taxon>
        <taxon>Bacillota</taxon>
        <taxon>Bacilli</taxon>
        <taxon>Bacillales</taxon>
        <taxon>Bacillaceae</taxon>
        <taxon>Bacillus</taxon>
    </lineage>
</organism>
<feature type="binding site" evidence="6">
    <location>
        <begin position="110"/>
        <end position="116"/>
    </location>
    <ligand>
        <name>S-adenosyl-L-methionine</name>
        <dbReference type="ChEBI" id="CHEBI:59789"/>
    </ligand>
</feature>
<dbReference type="GO" id="GO:0008757">
    <property type="term" value="F:S-adenosylmethionine-dependent methyltransferase activity"/>
    <property type="evidence" value="ECO:0007669"/>
    <property type="project" value="InterPro"/>
</dbReference>
<dbReference type="EMBL" id="ACWF01000141">
    <property type="protein sequence ID" value="EHL75145.1"/>
    <property type="molecule type" value="Genomic_DNA"/>
</dbReference>
<comment type="similarity">
    <text evidence="6">Belongs to the class I-like SAM-binding methyltransferase superfamily. RsmB/NOP family.</text>
</comment>
<dbReference type="Pfam" id="PF01189">
    <property type="entry name" value="Methyltr_RsmB-F"/>
    <property type="match status" value="1"/>
</dbReference>
<dbReference type="Proteomes" id="UP000011747">
    <property type="component" value="Unassembled WGS sequence"/>
</dbReference>
<dbReference type="InterPro" id="IPR031340">
    <property type="entry name" value="RsmF_methylt_CI"/>
</dbReference>
<dbReference type="InterPro" id="IPR001678">
    <property type="entry name" value="MeTrfase_RsmB-F_NOP2_dom"/>
</dbReference>
<comment type="caution">
    <text evidence="8">The sequence shown here is derived from an EMBL/GenBank/DDBJ whole genome shotgun (WGS) entry which is preliminary data.</text>
</comment>
<feature type="binding site" evidence="6">
    <location>
        <position position="179"/>
    </location>
    <ligand>
        <name>S-adenosyl-L-methionine</name>
        <dbReference type="ChEBI" id="CHEBI:59789"/>
    </ligand>
</feature>
<dbReference type="InterPro" id="IPR011023">
    <property type="entry name" value="Nop2p"/>
</dbReference>
<name>G9QNN6_9BACI</name>
<dbReference type="RefSeq" id="WP_003354942.1">
    <property type="nucleotide sequence ID" value="NZ_JH414761.1"/>
</dbReference>
<dbReference type="InterPro" id="IPR027391">
    <property type="entry name" value="Nol1_Nop2_Fmu_2"/>
</dbReference>
<feature type="domain" description="SAM-dependent MTase RsmB/NOP-type" evidence="7">
    <location>
        <begin position="1"/>
        <end position="303"/>
    </location>
</feature>
<dbReference type="GO" id="GO:0001510">
    <property type="term" value="P:RNA methylation"/>
    <property type="evidence" value="ECO:0007669"/>
    <property type="project" value="InterPro"/>
</dbReference>
<dbReference type="Pfam" id="PF13636">
    <property type="entry name" value="Methyltranf_PUA"/>
    <property type="match status" value="1"/>
</dbReference>
<dbReference type="InterPro" id="IPR023267">
    <property type="entry name" value="RCMT"/>
</dbReference>
<dbReference type="InterPro" id="IPR031341">
    <property type="entry name" value="Methyltr_RsmF_N"/>
</dbReference>
<dbReference type="Gene3D" id="3.30.70.1170">
    <property type="entry name" value="Sun protein, domain 3"/>
    <property type="match status" value="1"/>
</dbReference>
<evidence type="ECO:0000313" key="8">
    <source>
        <dbReference type="EMBL" id="EHL75145.1"/>
    </source>
</evidence>
<evidence type="ECO:0000259" key="7">
    <source>
        <dbReference type="PROSITE" id="PS51686"/>
    </source>
</evidence>